<dbReference type="Proteomes" id="UP001610432">
    <property type="component" value="Unassembled WGS sequence"/>
</dbReference>
<dbReference type="PROSITE" id="PS00122">
    <property type="entry name" value="CARBOXYLESTERASE_B_1"/>
    <property type="match status" value="1"/>
</dbReference>
<feature type="domain" description="Carboxylesterase type B" evidence="4">
    <location>
        <begin position="84"/>
        <end position="579"/>
    </location>
</feature>
<name>A0ABR4LDA1_9EURO</name>
<dbReference type="PROSITE" id="PS00941">
    <property type="entry name" value="CARBOXYLESTERASE_B_2"/>
    <property type="match status" value="1"/>
</dbReference>
<dbReference type="InterPro" id="IPR050654">
    <property type="entry name" value="AChE-related_enzymes"/>
</dbReference>
<sequence length="594" mass="65223">MKLLPSCGLLERWKGTRFDESLAEAEAGDKIERAKAPSPPVYLALIATTLVVMTALFRDLSSSPPSLPATIASQPPTIASQPPTIDLDYATYQGVSLSNGVDQYLGMRFAKAPLGELRFRAPQDPEHFSEVQSAAEFGPICVGVGQTVGDNLAEDCLFVNVWKPTNTSATSNLPVWLFIQGGGYADNTNANYNGTKVVENSGHNIVFVNFNYRVGVLGFLACEEMRASGDLNVGLLDQRKLLSWVQNHIHKFGGNPDHVVIHGDSAGAGSVAHHLTAYGGHNSNLFVGAVAESPFWPTQRTVEDMAFQYELLVNDTGCNGSADTLSCLRSVDIATIQKYNVRKPFPGGSDSPLPLWSFLPIVDGTLVPDRLSNLFEQDRLIHVPLIVTDDTNEGTPFGYNASSADEVAQFMKNNYPGLDENQLSEIKEAYPKTDPLNMHKAYFPSAAKAYGESTFICPGNLMAASMSKHFSPDHVWNYRFNVRDPTEAAKGMGVPHVFELPSIFGLGQTNEHEYSFATINANIIPVTMNYYLSFIQDLNPNSLRLPRAPIWEPWGSGTPQRLKLQTNSSEMEAVPQEQRERCSMWFNFAAAMQQ</sequence>
<dbReference type="InterPro" id="IPR029058">
    <property type="entry name" value="AB_hydrolase_fold"/>
</dbReference>
<dbReference type="InterPro" id="IPR019819">
    <property type="entry name" value="Carboxylesterase_B_CS"/>
</dbReference>
<dbReference type="RefSeq" id="XP_070881415.1">
    <property type="nucleotide sequence ID" value="XM_071030376.1"/>
</dbReference>
<dbReference type="InterPro" id="IPR002018">
    <property type="entry name" value="CarbesteraseB"/>
</dbReference>
<dbReference type="PANTHER" id="PTHR43918:SF4">
    <property type="entry name" value="CARBOXYLIC ESTER HYDROLASE"/>
    <property type="match status" value="1"/>
</dbReference>
<gene>
    <name evidence="5" type="ORF">BJX67DRAFT_366253</name>
</gene>
<evidence type="ECO:0000256" key="3">
    <source>
        <dbReference type="RuleBase" id="RU361235"/>
    </source>
</evidence>
<organism evidence="5 6">
    <name type="scientific">Aspergillus lucknowensis</name>
    <dbReference type="NCBI Taxonomy" id="176173"/>
    <lineage>
        <taxon>Eukaryota</taxon>
        <taxon>Fungi</taxon>
        <taxon>Dikarya</taxon>
        <taxon>Ascomycota</taxon>
        <taxon>Pezizomycotina</taxon>
        <taxon>Eurotiomycetes</taxon>
        <taxon>Eurotiomycetidae</taxon>
        <taxon>Eurotiales</taxon>
        <taxon>Aspergillaceae</taxon>
        <taxon>Aspergillus</taxon>
        <taxon>Aspergillus subgen. Nidulantes</taxon>
    </lineage>
</organism>
<accession>A0ABR4LDA1</accession>
<dbReference type="InterPro" id="IPR019826">
    <property type="entry name" value="Carboxylesterase_B_AS"/>
</dbReference>
<dbReference type="Gene3D" id="3.40.50.1820">
    <property type="entry name" value="alpha/beta hydrolase"/>
    <property type="match status" value="1"/>
</dbReference>
<comment type="similarity">
    <text evidence="1 3">Belongs to the type-B carboxylesterase/lipase family.</text>
</comment>
<dbReference type="GO" id="GO:0016787">
    <property type="term" value="F:hydrolase activity"/>
    <property type="evidence" value="ECO:0007669"/>
    <property type="project" value="UniProtKB-KW"/>
</dbReference>
<evidence type="ECO:0000256" key="2">
    <source>
        <dbReference type="ARBA" id="ARBA00022801"/>
    </source>
</evidence>
<evidence type="ECO:0000313" key="6">
    <source>
        <dbReference type="Proteomes" id="UP001610432"/>
    </source>
</evidence>
<protein>
    <recommendedName>
        <fullName evidence="3">Carboxylic ester hydrolase</fullName>
        <ecNumber evidence="3">3.1.1.-</ecNumber>
    </recommendedName>
</protein>
<proteinExistence type="inferred from homology"/>
<evidence type="ECO:0000313" key="5">
    <source>
        <dbReference type="EMBL" id="KAL2862436.1"/>
    </source>
</evidence>
<dbReference type="PANTHER" id="PTHR43918">
    <property type="entry name" value="ACETYLCHOLINESTERASE"/>
    <property type="match status" value="1"/>
</dbReference>
<comment type="caution">
    <text evidence="5">The sequence shown here is derived from an EMBL/GenBank/DDBJ whole genome shotgun (WGS) entry which is preliminary data.</text>
</comment>
<evidence type="ECO:0000256" key="1">
    <source>
        <dbReference type="ARBA" id="ARBA00005964"/>
    </source>
</evidence>
<dbReference type="EMBL" id="JBFXLQ010000067">
    <property type="protein sequence ID" value="KAL2862436.1"/>
    <property type="molecule type" value="Genomic_DNA"/>
</dbReference>
<dbReference type="Pfam" id="PF00135">
    <property type="entry name" value="COesterase"/>
    <property type="match status" value="1"/>
</dbReference>
<evidence type="ECO:0000259" key="4">
    <source>
        <dbReference type="Pfam" id="PF00135"/>
    </source>
</evidence>
<keyword evidence="2 3" id="KW-0378">Hydrolase</keyword>
<dbReference type="EC" id="3.1.1.-" evidence="3"/>
<reference evidence="5 6" key="1">
    <citation type="submission" date="2024-07" db="EMBL/GenBank/DDBJ databases">
        <title>Section-level genome sequencing and comparative genomics of Aspergillus sections Usti and Cavernicolus.</title>
        <authorList>
            <consortium name="Lawrence Berkeley National Laboratory"/>
            <person name="Nybo J.L."/>
            <person name="Vesth T.C."/>
            <person name="Theobald S."/>
            <person name="Frisvad J.C."/>
            <person name="Larsen T.O."/>
            <person name="Kjaerboelling I."/>
            <person name="Rothschild-Mancinelli K."/>
            <person name="Lyhne E.K."/>
            <person name="Kogle M.E."/>
            <person name="Barry K."/>
            <person name="Clum A."/>
            <person name="Na H."/>
            <person name="Ledsgaard L."/>
            <person name="Lin J."/>
            <person name="Lipzen A."/>
            <person name="Kuo A."/>
            <person name="Riley R."/>
            <person name="Mondo S."/>
            <person name="Labutti K."/>
            <person name="Haridas S."/>
            <person name="Pangalinan J."/>
            <person name="Salamov A.A."/>
            <person name="Simmons B.A."/>
            <person name="Magnuson J.K."/>
            <person name="Chen J."/>
            <person name="Drula E."/>
            <person name="Henrissat B."/>
            <person name="Wiebenga A."/>
            <person name="Lubbers R.J."/>
            <person name="Gomes A.C."/>
            <person name="Macurrencykelacurrency M.R."/>
            <person name="Stajich J."/>
            <person name="Grigoriev I.V."/>
            <person name="Mortensen U.H."/>
            <person name="De Vries R.P."/>
            <person name="Baker S.E."/>
            <person name="Andersen M.R."/>
        </authorList>
    </citation>
    <scope>NUCLEOTIDE SEQUENCE [LARGE SCALE GENOMIC DNA]</scope>
    <source>
        <strain evidence="5 6">CBS 449.75</strain>
    </source>
</reference>
<keyword evidence="6" id="KW-1185">Reference proteome</keyword>
<dbReference type="GeneID" id="98145448"/>
<dbReference type="SUPFAM" id="SSF53474">
    <property type="entry name" value="alpha/beta-Hydrolases"/>
    <property type="match status" value="1"/>
</dbReference>